<accession>A0ABN0AYQ2</accession>
<keyword evidence="1" id="KW-0812">Transmembrane</keyword>
<dbReference type="InterPro" id="IPR012495">
    <property type="entry name" value="TadE-like_dom"/>
</dbReference>
<organism evidence="3 4">
    <name type="scientific">Fannyhessea vaginae PB189-T1-4</name>
    <dbReference type="NCBI Taxonomy" id="866774"/>
    <lineage>
        <taxon>Bacteria</taxon>
        <taxon>Bacillati</taxon>
        <taxon>Actinomycetota</taxon>
        <taxon>Coriobacteriia</taxon>
        <taxon>Coriobacteriales</taxon>
        <taxon>Atopobiaceae</taxon>
        <taxon>Fannyhessea</taxon>
    </lineage>
</organism>
<feature type="transmembrane region" description="Helical" evidence="1">
    <location>
        <begin position="15"/>
        <end position="37"/>
    </location>
</feature>
<evidence type="ECO:0000313" key="3">
    <source>
        <dbReference type="EMBL" id="EFL43618.1"/>
    </source>
</evidence>
<evidence type="ECO:0000313" key="4">
    <source>
        <dbReference type="Proteomes" id="UP000004431"/>
    </source>
</evidence>
<dbReference type="Proteomes" id="UP000004431">
    <property type="component" value="Unassembled WGS sequence"/>
</dbReference>
<protein>
    <submittedName>
        <fullName evidence="3">TadE-like protein</fullName>
    </submittedName>
</protein>
<keyword evidence="4" id="KW-1185">Reference proteome</keyword>
<gene>
    <name evidence="3" type="ORF">HMPREF9248_0649</name>
</gene>
<comment type="caution">
    <text evidence="3">The sequence shown here is derived from an EMBL/GenBank/DDBJ whole genome shotgun (WGS) entry which is preliminary data.</text>
</comment>
<dbReference type="EMBL" id="AEDQ01000033">
    <property type="protein sequence ID" value="EFL43618.1"/>
    <property type="molecule type" value="Genomic_DNA"/>
</dbReference>
<keyword evidence="1" id="KW-0472">Membrane</keyword>
<keyword evidence="1" id="KW-1133">Transmembrane helix</keyword>
<feature type="domain" description="TadE-like" evidence="2">
    <location>
        <begin position="9"/>
        <end position="51"/>
    </location>
</feature>
<name>A0ABN0AYQ2_9ACTN</name>
<reference evidence="3 4" key="1">
    <citation type="submission" date="2010-08" db="EMBL/GenBank/DDBJ databases">
        <authorList>
            <person name="Durkin A.S."/>
            <person name="Madupu R."/>
            <person name="Torralba M."/>
            <person name="Gillis M."/>
            <person name="Methe B."/>
            <person name="Sutton G."/>
            <person name="Nelson K.E."/>
        </authorList>
    </citation>
    <scope>NUCLEOTIDE SEQUENCE [LARGE SCALE GENOMIC DNA]</scope>
    <source>
        <strain evidence="3 4">PB189-T1-4</strain>
    </source>
</reference>
<evidence type="ECO:0000259" key="2">
    <source>
        <dbReference type="Pfam" id="PF07811"/>
    </source>
</evidence>
<dbReference type="RefSeq" id="WP_006304750.1">
    <property type="nucleotide sequence ID" value="NZ_AEDQ01000033.1"/>
</dbReference>
<dbReference type="Pfam" id="PF07811">
    <property type="entry name" value="TadE"/>
    <property type="match status" value="1"/>
</dbReference>
<evidence type="ECO:0000256" key="1">
    <source>
        <dbReference type="SAM" id="Phobius"/>
    </source>
</evidence>
<sequence length="159" mass="17486">MWFCTAQAGQASVEAAVMLPCILFLFAILAQTCVIGYTRAVMVRAASQTVRVAACDFDGSFTDCSEFARRRLKAIPNLAIFHKGASTDWKIDISREEKATTVTIKGDFEPLPFFGLFVQTIVGSGENGAQLTVSASQKTQATWVEGTYDEWQTMWSAHE</sequence>
<proteinExistence type="predicted"/>